<keyword evidence="1" id="KW-1133">Transmembrane helix</keyword>
<reference evidence="2" key="1">
    <citation type="submission" date="2018-02" db="EMBL/GenBank/DDBJ databases">
        <authorList>
            <person name="Cohen D.B."/>
            <person name="Kent A.D."/>
        </authorList>
    </citation>
    <scope>NUCLEOTIDE SEQUENCE</scope>
</reference>
<keyword evidence="1" id="KW-0812">Transmembrane</keyword>
<feature type="transmembrane region" description="Helical" evidence="1">
    <location>
        <begin position="104"/>
        <end position="126"/>
    </location>
</feature>
<evidence type="ECO:0000256" key="1">
    <source>
        <dbReference type="SAM" id="Phobius"/>
    </source>
</evidence>
<sequence>MLAISPPRRRTRLRSHRNLSFFLTTMALLTLKIAPPPCARDITATAHGLTAISISLTLMLSSRLLILQFWHPILDLSHPTTTTHPRCLSPTDPAKGHNIPSSSLSLTLSDFVQILVYWLFFFLPIFSL</sequence>
<accession>A0A2N9IRI4</accession>
<keyword evidence="1" id="KW-0472">Membrane</keyword>
<dbReference type="EMBL" id="OIVN01006174">
    <property type="protein sequence ID" value="SPD26985.1"/>
    <property type="molecule type" value="Genomic_DNA"/>
</dbReference>
<proteinExistence type="predicted"/>
<dbReference type="AlphaFoldDB" id="A0A2N9IRI4"/>
<evidence type="ECO:0000313" key="2">
    <source>
        <dbReference type="EMBL" id="SPD26985.1"/>
    </source>
</evidence>
<gene>
    <name evidence="2" type="ORF">FSB_LOCUS54867</name>
</gene>
<protein>
    <submittedName>
        <fullName evidence="2">Uncharacterized protein</fullName>
    </submittedName>
</protein>
<organism evidence="2">
    <name type="scientific">Fagus sylvatica</name>
    <name type="common">Beechnut</name>
    <dbReference type="NCBI Taxonomy" id="28930"/>
    <lineage>
        <taxon>Eukaryota</taxon>
        <taxon>Viridiplantae</taxon>
        <taxon>Streptophyta</taxon>
        <taxon>Embryophyta</taxon>
        <taxon>Tracheophyta</taxon>
        <taxon>Spermatophyta</taxon>
        <taxon>Magnoliopsida</taxon>
        <taxon>eudicotyledons</taxon>
        <taxon>Gunneridae</taxon>
        <taxon>Pentapetalae</taxon>
        <taxon>rosids</taxon>
        <taxon>fabids</taxon>
        <taxon>Fagales</taxon>
        <taxon>Fagaceae</taxon>
        <taxon>Fagus</taxon>
    </lineage>
</organism>
<feature type="transmembrane region" description="Helical" evidence="1">
    <location>
        <begin position="50"/>
        <end position="70"/>
    </location>
</feature>
<name>A0A2N9IRI4_FAGSY</name>